<evidence type="ECO:0008006" key="4">
    <source>
        <dbReference type="Google" id="ProtNLM"/>
    </source>
</evidence>
<evidence type="ECO:0000313" key="3">
    <source>
        <dbReference type="Proteomes" id="UP000266906"/>
    </source>
</evidence>
<organism evidence="2 3">
    <name type="scientific">Kitasatospora cineracea</name>
    <dbReference type="NCBI Taxonomy" id="88074"/>
    <lineage>
        <taxon>Bacteria</taxon>
        <taxon>Bacillati</taxon>
        <taxon>Actinomycetota</taxon>
        <taxon>Actinomycetes</taxon>
        <taxon>Kitasatosporales</taxon>
        <taxon>Streptomycetaceae</taxon>
        <taxon>Kitasatospora</taxon>
    </lineage>
</organism>
<dbReference type="RefSeq" id="WP_123817909.1">
    <property type="nucleotide sequence ID" value="NZ_RKQG01000001.1"/>
</dbReference>
<proteinExistence type="predicted"/>
<name>A0A3N4S4G9_9ACTN</name>
<comment type="caution">
    <text evidence="2">The sequence shown here is derived from an EMBL/GenBank/DDBJ whole genome shotgun (WGS) entry which is preliminary data.</text>
</comment>
<keyword evidence="3" id="KW-1185">Reference proteome</keyword>
<dbReference type="EMBL" id="RKQG01000001">
    <property type="protein sequence ID" value="RPE33710.1"/>
    <property type="molecule type" value="Genomic_DNA"/>
</dbReference>
<evidence type="ECO:0000313" key="2">
    <source>
        <dbReference type="EMBL" id="RPE33710.1"/>
    </source>
</evidence>
<accession>A0A3N4S4G9</accession>
<feature type="transmembrane region" description="Helical" evidence="1">
    <location>
        <begin position="89"/>
        <end position="112"/>
    </location>
</feature>
<reference evidence="2 3" key="1">
    <citation type="submission" date="2018-11" db="EMBL/GenBank/DDBJ databases">
        <title>Sequencing the genomes of 1000 actinobacteria strains.</title>
        <authorList>
            <person name="Klenk H.-P."/>
        </authorList>
    </citation>
    <scope>NUCLEOTIDE SEQUENCE [LARGE SCALE GENOMIC DNA]</scope>
    <source>
        <strain evidence="2 3">DSM 44781</strain>
    </source>
</reference>
<dbReference type="Proteomes" id="UP000266906">
    <property type="component" value="Unassembled WGS sequence"/>
</dbReference>
<feature type="transmembrane region" description="Helical" evidence="1">
    <location>
        <begin position="132"/>
        <end position="153"/>
    </location>
</feature>
<keyword evidence="1" id="KW-0472">Membrane</keyword>
<keyword evidence="1" id="KW-1133">Transmembrane helix</keyword>
<sequence length="205" mass="21539">MDPHTGSGPTQQDRADFEYALGRALADPAVRAALADDPRRTARLRTLARQHSARILAAAEPEYLAYRRLRDTVPAPPARTADPRERLTGWLGALALVVPIVSGSAAAVFFLLGAVLDLSRPHAGPAGELRAAAWTTVAVAVAGALAGLLGLLLTAAWRRTDPAGDPQHEQQVAAARTTWRSTLLERGLLPFLLAGPDDGPGRAGG</sequence>
<evidence type="ECO:0000256" key="1">
    <source>
        <dbReference type="SAM" id="Phobius"/>
    </source>
</evidence>
<protein>
    <recommendedName>
        <fullName evidence="4">Transmembrane protein</fullName>
    </recommendedName>
</protein>
<keyword evidence="1" id="KW-0812">Transmembrane</keyword>
<dbReference type="AlphaFoldDB" id="A0A3N4S4G9"/>
<gene>
    <name evidence="2" type="ORF">EDD38_2006</name>
</gene>